<reference evidence="3" key="1">
    <citation type="submission" date="2011-08" db="EMBL/GenBank/DDBJ databases">
        <authorList>
            <person name="Rombauts S."/>
        </authorList>
    </citation>
    <scope>NUCLEOTIDE SEQUENCE</scope>
    <source>
        <strain evidence="3">London</strain>
    </source>
</reference>
<reference evidence="2" key="2">
    <citation type="submission" date="2015-06" db="UniProtKB">
        <authorList>
            <consortium name="EnsemblMetazoa"/>
        </authorList>
    </citation>
    <scope>IDENTIFICATION</scope>
</reference>
<dbReference type="SUPFAM" id="SSF52047">
    <property type="entry name" value="RNI-like"/>
    <property type="match status" value="1"/>
</dbReference>
<accession>T1JRW3</accession>
<feature type="domain" description="F-box" evidence="1">
    <location>
        <begin position="6"/>
        <end position="47"/>
    </location>
</feature>
<evidence type="ECO:0000313" key="2">
    <source>
        <dbReference type="EnsemblMetazoa" id="tetur01g08370.1"/>
    </source>
</evidence>
<dbReference type="SMART" id="SM00256">
    <property type="entry name" value="FBOX"/>
    <property type="match status" value="1"/>
</dbReference>
<dbReference type="SUPFAM" id="SSF81383">
    <property type="entry name" value="F-box domain"/>
    <property type="match status" value="1"/>
</dbReference>
<keyword evidence="3" id="KW-1185">Reference proteome</keyword>
<dbReference type="HOGENOM" id="CLU_029073_1_0_1"/>
<proteinExistence type="predicted"/>
<protein>
    <recommendedName>
        <fullName evidence="1">F-box domain-containing protein</fullName>
    </recommendedName>
</protein>
<evidence type="ECO:0000259" key="1">
    <source>
        <dbReference type="SMART" id="SM00256"/>
    </source>
</evidence>
<dbReference type="EMBL" id="CAEY01000456">
    <property type="status" value="NOT_ANNOTATED_CDS"/>
    <property type="molecule type" value="Genomic_DNA"/>
</dbReference>
<dbReference type="Pfam" id="PF12937">
    <property type="entry name" value="F-box-like"/>
    <property type="match status" value="1"/>
</dbReference>
<sequence>MFINELPDDCLLIIFDSLNELGDLLNCYEVCSKWRYLIAERTRKVKYFVEHRDDWSGETFPSHLIDHVYYGSREPIDATCFSTLFPNLTIADFRNIRGKVNYEDLVGIIQKMKSLKGLTLTYFKDNGYIFRDVESAFKYCGELEMVGACSIEPWILKNGPNIKQLCIMSYDSYVFVRDGHNFPNLERIHIGHESEEIEHHQYKGLIFRRLKILELYLESYYGFQFIDSCPNLQSAYIQLMTPNFFVDESIKHESLQDLVISYWNDLKRLFMKYPNLKHLALCNKLSLKNEHVEQLVRIFPNLVLLDVRGYSDVTQEASVYVEDYSKLHGRSIAFNRNDSHWPPFKSKWEPVVHGFDFMKHCFYKAFQKLPTFLVSSDY</sequence>
<dbReference type="Gene3D" id="1.20.1280.50">
    <property type="match status" value="1"/>
</dbReference>
<evidence type="ECO:0000313" key="3">
    <source>
        <dbReference type="Proteomes" id="UP000015104"/>
    </source>
</evidence>
<dbReference type="EnsemblMetazoa" id="tetur01g08370.1">
    <property type="protein sequence ID" value="tetur01g08370.1"/>
    <property type="gene ID" value="tetur01g08370"/>
</dbReference>
<dbReference type="InterPro" id="IPR001810">
    <property type="entry name" value="F-box_dom"/>
</dbReference>
<organism evidence="2 3">
    <name type="scientific">Tetranychus urticae</name>
    <name type="common">Two-spotted spider mite</name>
    <dbReference type="NCBI Taxonomy" id="32264"/>
    <lineage>
        <taxon>Eukaryota</taxon>
        <taxon>Metazoa</taxon>
        <taxon>Ecdysozoa</taxon>
        <taxon>Arthropoda</taxon>
        <taxon>Chelicerata</taxon>
        <taxon>Arachnida</taxon>
        <taxon>Acari</taxon>
        <taxon>Acariformes</taxon>
        <taxon>Trombidiformes</taxon>
        <taxon>Prostigmata</taxon>
        <taxon>Eleutherengona</taxon>
        <taxon>Raphignathae</taxon>
        <taxon>Tetranychoidea</taxon>
        <taxon>Tetranychidae</taxon>
        <taxon>Tetranychus</taxon>
    </lineage>
</organism>
<dbReference type="Proteomes" id="UP000015104">
    <property type="component" value="Unassembled WGS sequence"/>
</dbReference>
<dbReference type="InterPro" id="IPR036047">
    <property type="entry name" value="F-box-like_dom_sf"/>
</dbReference>
<dbReference type="Gene3D" id="3.80.10.10">
    <property type="entry name" value="Ribonuclease Inhibitor"/>
    <property type="match status" value="1"/>
</dbReference>
<dbReference type="InterPro" id="IPR032675">
    <property type="entry name" value="LRR_dom_sf"/>
</dbReference>
<dbReference type="AlphaFoldDB" id="T1JRW3"/>
<name>T1JRW3_TETUR</name>